<dbReference type="SUPFAM" id="SSF53098">
    <property type="entry name" value="Ribonuclease H-like"/>
    <property type="match status" value="1"/>
</dbReference>
<dbReference type="Proteomes" id="UP000626109">
    <property type="component" value="Unassembled WGS sequence"/>
</dbReference>
<organism evidence="3 4">
    <name type="scientific">Polarella glacialis</name>
    <name type="common">Dinoflagellate</name>
    <dbReference type="NCBI Taxonomy" id="89957"/>
    <lineage>
        <taxon>Eukaryota</taxon>
        <taxon>Sar</taxon>
        <taxon>Alveolata</taxon>
        <taxon>Dinophyceae</taxon>
        <taxon>Suessiales</taxon>
        <taxon>Suessiaceae</taxon>
        <taxon>Polarella</taxon>
    </lineage>
</organism>
<dbReference type="GO" id="GO:0008408">
    <property type="term" value="F:3'-5' exonuclease activity"/>
    <property type="evidence" value="ECO:0007669"/>
    <property type="project" value="InterPro"/>
</dbReference>
<dbReference type="InterPro" id="IPR012337">
    <property type="entry name" value="RNaseH-like_sf"/>
</dbReference>
<keyword evidence="5" id="KW-1185">Reference proteome</keyword>
<evidence type="ECO:0000313" key="2">
    <source>
        <dbReference type="EMBL" id="CAE8631289.1"/>
    </source>
</evidence>
<evidence type="ECO:0000313" key="4">
    <source>
        <dbReference type="Proteomes" id="UP000626109"/>
    </source>
</evidence>
<reference evidence="3" key="1">
    <citation type="submission" date="2021-02" db="EMBL/GenBank/DDBJ databases">
        <authorList>
            <person name="Dougan E. K."/>
            <person name="Rhodes N."/>
            <person name="Thang M."/>
            <person name="Chan C."/>
        </authorList>
    </citation>
    <scope>NUCLEOTIDE SEQUENCE</scope>
</reference>
<dbReference type="Pfam" id="PF01612">
    <property type="entry name" value="DNA_pol_A_exo1"/>
    <property type="match status" value="1"/>
</dbReference>
<dbReference type="OrthoDB" id="26838at2759"/>
<name>A0A813I4M1_POLGL</name>
<evidence type="ECO:0000313" key="5">
    <source>
        <dbReference type="Proteomes" id="UP000654075"/>
    </source>
</evidence>
<dbReference type="GO" id="GO:0003676">
    <property type="term" value="F:nucleic acid binding"/>
    <property type="evidence" value="ECO:0007669"/>
    <property type="project" value="InterPro"/>
</dbReference>
<dbReference type="Gene3D" id="3.30.420.10">
    <property type="entry name" value="Ribonuclease H-like superfamily/Ribonuclease H"/>
    <property type="match status" value="1"/>
</dbReference>
<dbReference type="InterPro" id="IPR036397">
    <property type="entry name" value="RNaseH_sf"/>
</dbReference>
<dbReference type="InterPro" id="IPR002562">
    <property type="entry name" value="3'-5'_exonuclease_dom"/>
</dbReference>
<evidence type="ECO:0000313" key="3">
    <source>
        <dbReference type="EMBL" id="CAE8644695.1"/>
    </source>
</evidence>
<dbReference type="GO" id="GO:0006139">
    <property type="term" value="P:nucleobase-containing compound metabolic process"/>
    <property type="evidence" value="ECO:0007669"/>
    <property type="project" value="InterPro"/>
</dbReference>
<dbReference type="SMART" id="SM00474">
    <property type="entry name" value="35EXOc"/>
    <property type="match status" value="1"/>
</dbReference>
<feature type="domain" description="3'-5' exonuclease" evidence="1">
    <location>
        <begin position="29"/>
        <end position="240"/>
    </location>
</feature>
<protein>
    <recommendedName>
        <fullName evidence="1">3'-5' exonuclease domain-containing protein</fullName>
    </recommendedName>
</protein>
<evidence type="ECO:0000259" key="1">
    <source>
        <dbReference type="SMART" id="SM00474"/>
    </source>
</evidence>
<sequence>MNANATAFVPGQSMGSVAREHGRAAEDVPRVATTEDELRRLLQLLASEPLLCVDCEGADLSKGSWRNGQMQSDIDVPLHGRICLIQLGTSAGEAYAIDLLQLGQRAFELGLGKLLESEQPVKVVHDFRQDADALWHQFGVSVGGLFDCQLCDIFLRRLQGHKTAYVQGSAKLLSAYGVELGSVPGYGLITQEKKQAIHERFSQDRHLWERRPLPEDMLEYALQDVRPMPQLHFRLLQSLAQLLPGGEEAAWQLVLAGSFAYAQDFASQPTCRCRLCCNASENARFDGHRLLTRMAAQIQPELLQWLWRPEDNEALSLPGPSRFCVNEHDESVPLPGY</sequence>
<comment type="caution">
    <text evidence="3">The sequence shown here is derived from an EMBL/GenBank/DDBJ whole genome shotgun (WGS) entry which is preliminary data.</text>
</comment>
<dbReference type="EMBL" id="CAJNNV010030084">
    <property type="protein sequence ID" value="CAE8631289.1"/>
    <property type="molecule type" value="Genomic_DNA"/>
</dbReference>
<dbReference type="EMBL" id="CAJNNW010002834">
    <property type="protein sequence ID" value="CAE8644695.1"/>
    <property type="molecule type" value="Genomic_DNA"/>
</dbReference>
<gene>
    <name evidence="2" type="ORF">PGLA1383_LOCUS47407</name>
    <name evidence="3" type="ORF">PGLA2088_LOCUS3273</name>
</gene>
<proteinExistence type="predicted"/>
<dbReference type="AlphaFoldDB" id="A0A813I4M1"/>
<accession>A0A813I4M1</accession>
<dbReference type="PANTHER" id="PTHR46814:SF1">
    <property type="entry name" value="EGALITARIAN, ISOFORM B"/>
    <property type="match status" value="1"/>
</dbReference>
<dbReference type="Proteomes" id="UP000654075">
    <property type="component" value="Unassembled WGS sequence"/>
</dbReference>
<dbReference type="PANTHER" id="PTHR46814">
    <property type="entry name" value="EGALITARIAN, ISOFORM B"/>
    <property type="match status" value="1"/>
</dbReference>